<keyword evidence="5" id="KW-1185">Reference proteome</keyword>
<comment type="catalytic activity">
    <reaction evidence="2">
        <text>O-phospho-L-seryl-[protein] + H2O = L-seryl-[protein] + phosphate</text>
        <dbReference type="Rhea" id="RHEA:20629"/>
        <dbReference type="Rhea" id="RHEA-COMP:9863"/>
        <dbReference type="Rhea" id="RHEA-COMP:11604"/>
        <dbReference type="ChEBI" id="CHEBI:15377"/>
        <dbReference type="ChEBI" id="CHEBI:29999"/>
        <dbReference type="ChEBI" id="CHEBI:43474"/>
        <dbReference type="ChEBI" id="CHEBI:83421"/>
        <dbReference type="EC" id="3.1.3.16"/>
    </reaction>
</comment>
<comment type="catalytic activity">
    <reaction evidence="2">
        <text>O-phospho-L-threonyl-[protein] + H2O = L-threonyl-[protein] + phosphate</text>
        <dbReference type="Rhea" id="RHEA:47004"/>
        <dbReference type="Rhea" id="RHEA-COMP:11060"/>
        <dbReference type="Rhea" id="RHEA-COMP:11605"/>
        <dbReference type="ChEBI" id="CHEBI:15377"/>
        <dbReference type="ChEBI" id="CHEBI:30013"/>
        <dbReference type="ChEBI" id="CHEBI:43474"/>
        <dbReference type="ChEBI" id="CHEBI:61977"/>
        <dbReference type="EC" id="3.1.3.16"/>
    </reaction>
</comment>
<dbReference type="SUPFAM" id="SSF81606">
    <property type="entry name" value="PP2C-like"/>
    <property type="match status" value="1"/>
</dbReference>
<name>A0A3M7T9Y0_BRAPC</name>
<gene>
    <name evidence="4" type="ORF">BpHYR1_034833</name>
</gene>
<evidence type="ECO:0000256" key="1">
    <source>
        <dbReference type="ARBA" id="ARBA00006702"/>
    </source>
</evidence>
<keyword evidence="2" id="KW-0378">Hydrolase</keyword>
<dbReference type="InterPro" id="IPR001932">
    <property type="entry name" value="PPM-type_phosphatase-like_dom"/>
</dbReference>
<comment type="similarity">
    <text evidence="1 2">Belongs to the PP2C family.</text>
</comment>
<reference evidence="4 5" key="1">
    <citation type="journal article" date="2018" name="Sci. Rep.">
        <title>Genomic signatures of local adaptation to the degree of environmental predictability in rotifers.</title>
        <authorList>
            <person name="Franch-Gras L."/>
            <person name="Hahn C."/>
            <person name="Garcia-Roger E.M."/>
            <person name="Carmona M.J."/>
            <person name="Serra M."/>
            <person name="Gomez A."/>
        </authorList>
    </citation>
    <scope>NUCLEOTIDE SEQUENCE [LARGE SCALE GENOMIC DNA]</scope>
    <source>
        <strain evidence="4">HYR1</strain>
    </source>
</reference>
<dbReference type="EC" id="3.1.3.16" evidence="2"/>
<dbReference type="InterPro" id="IPR039123">
    <property type="entry name" value="PPTC7"/>
</dbReference>
<evidence type="ECO:0000313" key="4">
    <source>
        <dbReference type="EMBL" id="RNA44882.1"/>
    </source>
</evidence>
<dbReference type="EMBL" id="REGN01000046">
    <property type="protein sequence ID" value="RNA44882.1"/>
    <property type="molecule type" value="Genomic_DNA"/>
</dbReference>
<organism evidence="4 5">
    <name type="scientific">Brachionus plicatilis</name>
    <name type="common">Marine rotifer</name>
    <name type="synonym">Brachionus muelleri</name>
    <dbReference type="NCBI Taxonomy" id="10195"/>
    <lineage>
        <taxon>Eukaryota</taxon>
        <taxon>Metazoa</taxon>
        <taxon>Spiralia</taxon>
        <taxon>Gnathifera</taxon>
        <taxon>Rotifera</taxon>
        <taxon>Eurotatoria</taxon>
        <taxon>Monogononta</taxon>
        <taxon>Pseudotrocha</taxon>
        <taxon>Ploima</taxon>
        <taxon>Brachionidae</taxon>
        <taxon>Brachionus</taxon>
    </lineage>
</organism>
<keyword evidence="2" id="KW-0904">Protein phosphatase</keyword>
<accession>A0A3M7T9Y0</accession>
<keyword evidence="2" id="KW-0464">Manganese</keyword>
<dbReference type="PANTHER" id="PTHR12320">
    <property type="entry name" value="PROTEIN PHOSPHATASE 2C"/>
    <property type="match status" value="1"/>
</dbReference>
<dbReference type="GO" id="GO:0004722">
    <property type="term" value="F:protein serine/threonine phosphatase activity"/>
    <property type="evidence" value="ECO:0007669"/>
    <property type="project" value="UniProtKB-EC"/>
</dbReference>
<evidence type="ECO:0000256" key="2">
    <source>
        <dbReference type="RuleBase" id="RU366020"/>
    </source>
</evidence>
<keyword evidence="2" id="KW-0460">Magnesium</keyword>
<dbReference type="SMART" id="SM00332">
    <property type="entry name" value="PP2Cc"/>
    <property type="match status" value="1"/>
</dbReference>
<dbReference type="STRING" id="10195.A0A3M7T9Y0"/>
<evidence type="ECO:0000313" key="5">
    <source>
        <dbReference type="Proteomes" id="UP000276133"/>
    </source>
</evidence>
<comment type="cofactor">
    <cofactor evidence="2">
        <name>Mg(2+)</name>
        <dbReference type="ChEBI" id="CHEBI:18420"/>
    </cofactor>
</comment>
<dbReference type="GO" id="GO:0046872">
    <property type="term" value="F:metal ion binding"/>
    <property type="evidence" value="ECO:0007669"/>
    <property type="project" value="UniProtKB-UniRule"/>
</dbReference>
<sequence>MQSCNLNDLFENLLKLSALNKSEEIKLKFINRTNSNTSCNSDSASSSGLESGYLSSNDSFLNLIPHRSYSIPTITYGYFGKAKTQNPSDTSSSVKTVQSNGGLSTIDSINHGDDCGFILSKQTIRADTEENMYFLGLADGVSANRLRGYDAKLFPIALLENCANYLAKNDTNAHFDQEAISDEFLKNNNFLFFDQQLNDEVEENESDEWQEQSLDNTEYIFDNFNTDNELEMNNDFMYDQNANESFKKYSFMNNDCKFLYKTLADSHQKTIEKNVYGSSTVCLMALKFVNDLEDIAENEMSNFLPNYFDGFNSPKTALLSTCNIGDSGYMIIRDKNVIYKSATQTHRFNAPYQLGCTPPELLDHDLYRDTSDDSLCQTHEIKSGDFILLSSDGLFDNLYEDEIALIIDNHIQSSFLQSSFDNLNDEAKKTVISSSSSISSELLSSACELLVQKAENAGIKRDDMLIILAYVN</sequence>
<protein>
    <recommendedName>
        <fullName evidence="2">Protein phosphatase</fullName>
        <ecNumber evidence="2">3.1.3.16</ecNumber>
    </recommendedName>
</protein>
<keyword evidence="2" id="KW-0479">Metal-binding</keyword>
<dbReference type="OrthoDB" id="60843at2759"/>
<dbReference type="InterPro" id="IPR036457">
    <property type="entry name" value="PPM-type-like_dom_sf"/>
</dbReference>
<feature type="domain" description="PPM-type phosphatase" evidence="3">
    <location>
        <begin position="108"/>
        <end position="471"/>
    </location>
</feature>
<comment type="cofactor">
    <cofactor evidence="2">
        <name>Mn(2+)</name>
        <dbReference type="ChEBI" id="CHEBI:29035"/>
    </cofactor>
</comment>
<dbReference type="Proteomes" id="UP000276133">
    <property type="component" value="Unassembled WGS sequence"/>
</dbReference>
<dbReference type="AlphaFoldDB" id="A0A3M7T9Y0"/>
<dbReference type="PANTHER" id="PTHR12320:SF1">
    <property type="entry name" value="PROTEIN PHOSPHATASE PTC7 HOMOLOG"/>
    <property type="match status" value="1"/>
</dbReference>
<dbReference type="PROSITE" id="PS51746">
    <property type="entry name" value="PPM_2"/>
    <property type="match status" value="1"/>
</dbReference>
<evidence type="ECO:0000259" key="3">
    <source>
        <dbReference type="PROSITE" id="PS51746"/>
    </source>
</evidence>
<proteinExistence type="inferred from homology"/>
<comment type="caution">
    <text evidence="4">The sequence shown here is derived from an EMBL/GenBank/DDBJ whole genome shotgun (WGS) entry which is preliminary data.</text>
</comment>
<dbReference type="Gene3D" id="3.60.40.10">
    <property type="entry name" value="PPM-type phosphatase domain"/>
    <property type="match status" value="1"/>
</dbReference>